<dbReference type="PIRSF" id="PIRSF001589">
    <property type="entry name" value="Asn_synthetase_glu-h"/>
    <property type="match status" value="1"/>
</dbReference>
<keyword evidence="3 5" id="KW-0067">ATP-binding</keyword>
<feature type="site" description="Important for beta-aspartyl-AMP intermediate formation" evidence="8">
    <location>
        <position position="384"/>
    </location>
</feature>
<evidence type="ECO:0000256" key="4">
    <source>
        <dbReference type="ARBA" id="ARBA00022962"/>
    </source>
</evidence>
<dbReference type="Gene3D" id="3.40.50.620">
    <property type="entry name" value="HUPs"/>
    <property type="match status" value="1"/>
</dbReference>
<evidence type="ECO:0000313" key="10">
    <source>
        <dbReference type="EMBL" id="BCS25412.1"/>
    </source>
</evidence>
<reference evidence="10" key="1">
    <citation type="submission" date="2021-01" db="EMBL/GenBank/DDBJ databases">
        <authorList>
            <consortium name="Aspergillus puulaauensis MK2 genome sequencing consortium"/>
            <person name="Kazuki M."/>
            <person name="Futagami T."/>
        </authorList>
    </citation>
    <scope>NUCLEOTIDE SEQUENCE</scope>
    <source>
        <strain evidence="10">MK2</strain>
    </source>
</reference>
<dbReference type="GO" id="GO:0005524">
    <property type="term" value="F:ATP binding"/>
    <property type="evidence" value="ECO:0007669"/>
    <property type="project" value="UniProtKB-KW"/>
</dbReference>
<dbReference type="CDD" id="cd01991">
    <property type="entry name" value="Asn_synthase_B_C"/>
    <property type="match status" value="1"/>
</dbReference>
<reference evidence="10" key="2">
    <citation type="submission" date="2021-02" db="EMBL/GenBank/DDBJ databases">
        <title>Aspergillus puulaauensis MK2 genome sequence.</title>
        <authorList>
            <person name="Futagami T."/>
            <person name="Mori K."/>
            <person name="Kadooka C."/>
            <person name="Tanaka T."/>
        </authorList>
    </citation>
    <scope>NUCLEOTIDE SEQUENCE</scope>
    <source>
        <strain evidence="10">MK2</strain>
    </source>
</reference>
<dbReference type="PROSITE" id="PS51278">
    <property type="entry name" value="GATASE_TYPE_2"/>
    <property type="match status" value="1"/>
</dbReference>
<dbReference type="CDD" id="cd00712">
    <property type="entry name" value="AsnB"/>
    <property type="match status" value="1"/>
</dbReference>
<keyword evidence="2 5" id="KW-0547">Nucleotide-binding</keyword>
<dbReference type="Gene3D" id="3.60.20.10">
    <property type="entry name" value="Glutamine Phosphoribosylpyrophosphate, subunit 1, domain 1"/>
    <property type="match status" value="1"/>
</dbReference>
<name>A0A7R7XQ98_9EURO</name>
<feature type="active site" description="For GATase activity" evidence="6">
    <location>
        <position position="2"/>
    </location>
</feature>
<dbReference type="InterPro" id="IPR006426">
    <property type="entry name" value="Asn_synth_AEB"/>
</dbReference>
<feature type="domain" description="Glutamine amidotransferase type-2" evidence="9">
    <location>
        <begin position="2"/>
        <end position="215"/>
    </location>
</feature>
<dbReference type="FunFam" id="3.60.20.10:FF:000155">
    <property type="entry name" value="Asparagine synthetase (Eurofung)"/>
    <property type="match status" value="1"/>
</dbReference>
<dbReference type="SUPFAM" id="SSF52402">
    <property type="entry name" value="Adenine nucleotide alpha hydrolases-like"/>
    <property type="match status" value="1"/>
</dbReference>
<dbReference type="InterPro" id="IPR001962">
    <property type="entry name" value="Asn_synthase"/>
</dbReference>
<proteinExistence type="inferred from homology"/>
<evidence type="ECO:0000256" key="2">
    <source>
        <dbReference type="ARBA" id="ARBA00022741"/>
    </source>
</evidence>
<dbReference type="Pfam" id="PF13537">
    <property type="entry name" value="GATase_7"/>
    <property type="match status" value="1"/>
</dbReference>
<comment type="similarity">
    <text evidence="1">Belongs to the asparagine synthetase family.</text>
</comment>
<dbReference type="NCBIfam" id="TIGR01536">
    <property type="entry name" value="asn_synth_AEB"/>
    <property type="match status" value="1"/>
</dbReference>
<dbReference type="InterPro" id="IPR014729">
    <property type="entry name" value="Rossmann-like_a/b/a_fold"/>
</dbReference>
<dbReference type="KEGG" id="apuu:APUU_50123S"/>
<evidence type="ECO:0000256" key="3">
    <source>
        <dbReference type="ARBA" id="ARBA00022840"/>
    </source>
</evidence>
<dbReference type="InterPro" id="IPR033738">
    <property type="entry name" value="AsnB_N"/>
</dbReference>
<protein>
    <recommendedName>
        <fullName evidence="9">Glutamine amidotransferase type-2 domain-containing protein</fullName>
    </recommendedName>
</protein>
<organism evidence="10 11">
    <name type="scientific">Aspergillus puulaauensis</name>
    <dbReference type="NCBI Taxonomy" id="1220207"/>
    <lineage>
        <taxon>Eukaryota</taxon>
        <taxon>Fungi</taxon>
        <taxon>Dikarya</taxon>
        <taxon>Ascomycota</taxon>
        <taxon>Pezizomycotina</taxon>
        <taxon>Eurotiomycetes</taxon>
        <taxon>Eurotiomycetidae</taxon>
        <taxon>Eurotiales</taxon>
        <taxon>Aspergillaceae</taxon>
        <taxon>Aspergillus</taxon>
    </lineage>
</organism>
<keyword evidence="6" id="KW-0028">Amino-acid biosynthesis</keyword>
<dbReference type="GO" id="GO:0005829">
    <property type="term" value="C:cytosol"/>
    <property type="evidence" value="ECO:0007669"/>
    <property type="project" value="TreeGrafter"/>
</dbReference>
<dbReference type="PANTHER" id="PTHR43284:SF1">
    <property type="entry name" value="ASPARAGINE SYNTHETASE"/>
    <property type="match status" value="1"/>
</dbReference>
<dbReference type="InterPro" id="IPR029055">
    <property type="entry name" value="Ntn_hydrolases_N"/>
</dbReference>
<evidence type="ECO:0000256" key="6">
    <source>
        <dbReference type="PIRSR" id="PIRSR001589-1"/>
    </source>
</evidence>
<evidence type="ECO:0000256" key="5">
    <source>
        <dbReference type="PIRNR" id="PIRNR001589"/>
    </source>
</evidence>
<dbReference type="GO" id="GO:0006529">
    <property type="term" value="P:asparagine biosynthetic process"/>
    <property type="evidence" value="ECO:0007669"/>
    <property type="project" value="UniProtKB-KW"/>
</dbReference>
<dbReference type="PANTHER" id="PTHR43284">
    <property type="entry name" value="ASPARAGINE SYNTHETASE (GLUTAMINE-HYDROLYZING)"/>
    <property type="match status" value="1"/>
</dbReference>
<feature type="binding site" evidence="7">
    <location>
        <position position="307"/>
    </location>
    <ligand>
        <name>ATP</name>
        <dbReference type="ChEBI" id="CHEBI:30616"/>
    </ligand>
</feature>
<keyword evidence="4 6" id="KW-0315">Glutamine amidotransferase</keyword>
<accession>A0A7R7XQ98</accession>
<evidence type="ECO:0000259" key="9">
    <source>
        <dbReference type="PROSITE" id="PS51278"/>
    </source>
</evidence>
<dbReference type="InterPro" id="IPR051786">
    <property type="entry name" value="ASN_synthetase/amidase"/>
</dbReference>
<evidence type="ECO:0000256" key="7">
    <source>
        <dbReference type="PIRSR" id="PIRSR001589-2"/>
    </source>
</evidence>
<dbReference type="Proteomes" id="UP000654913">
    <property type="component" value="Chromosome 5"/>
</dbReference>
<dbReference type="EMBL" id="AP024447">
    <property type="protein sequence ID" value="BCS25412.1"/>
    <property type="molecule type" value="Genomic_DNA"/>
</dbReference>
<dbReference type="OrthoDB" id="409189at2759"/>
<sequence length="671" mass="76500">MCGITAFLTLGQNPAPDRANTEDEIHQSLDIVKHRGPDASGKWISDDNRVGLGHVRLSIVDLRPEANQPFHDPEDDVYAVVNGELYDHERYRADLSAEYNFRSNSDCEIVLALYKRYGVSFLSHLRGEFAIVLWDAKREVFLATRDRYGVKSLYYTVVGGRFLVATEMKQFLAYGWQPEWDVRALVEVGWAFDDKTVFRGVKKIQPGQYILSRNYGDIKREKYWDLQYPDKSTKETRTEEEMIEGVRQRLLDAIRVRLRADVPVGIYLSGGIDSSAIAGMIVHLVKEGAKLGDSLSQDLSRIQCFTVQFDKDSGADESDIAQRTAEFLGVKFNPVHVTEEIIAKRFEDTIWYSEAFMADTNGVGKLAMAEVAHDAGFKVVITGEGSDEHFAGYSFFQREYMQEPDQSWITQGYTPEKYALAAEKESKIQFYGVNIPISPILPSTLRTLNNTKVASVTSRTIALRFADWAADNEKLKRNDTPTVFVESLDGQTRENMMRKWHPLHTSEYTWTRTAFTNILLRYLGDNIDMAYQVESRPAFLDHNLTEYVNGLPPSLKLKYDYDTGKFTEKYILREAVKPFVTEEIYKRTKQPYLGPLRFPADGPLHRKLAGLVTRENVEALGFVDWEQTKGLVPKAFEEGDHMAFRASISIAQFVVISKRFGVKTALPEMWS</sequence>
<dbReference type="InterPro" id="IPR017932">
    <property type="entry name" value="GATase_2_dom"/>
</dbReference>
<dbReference type="AlphaFoldDB" id="A0A7R7XQ98"/>
<evidence type="ECO:0000313" key="11">
    <source>
        <dbReference type="Proteomes" id="UP000654913"/>
    </source>
</evidence>
<gene>
    <name evidence="10" type="ORF">APUU_50123S</name>
</gene>
<evidence type="ECO:0000256" key="1">
    <source>
        <dbReference type="ARBA" id="ARBA00005752"/>
    </source>
</evidence>
<evidence type="ECO:0000256" key="8">
    <source>
        <dbReference type="PIRSR" id="PIRSR001589-3"/>
    </source>
</evidence>
<dbReference type="Pfam" id="PF00733">
    <property type="entry name" value="Asn_synthase"/>
    <property type="match status" value="1"/>
</dbReference>
<dbReference type="GO" id="GO:0004066">
    <property type="term" value="F:asparagine synthase (glutamine-hydrolyzing) activity"/>
    <property type="evidence" value="ECO:0007669"/>
    <property type="project" value="InterPro"/>
</dbReference>
<feature type="binding site" evidence="7">
    <location>
        <position position="106"/>
    </location>
    <ligand>
        <name>L-glutamine</name>
        <dbReference type="ChEBI" id="CHEBI:58359"/>
    </ligand>
</feature>
<keyword evidence="6" id="KW-0061">Asparagine biosynthesis</keyword>
<dbReference type="GeneID" id="64975417"/>
<dbReference type="SUPFAM" id="SSF56235">
    <property type="entry name" value="N-terminal nucleophile aminohydrolases (Ntn hydrolases)"/>
    <property type="match status" value="1"/>
</dbReference>
<dbReference type="RefSeq" id="XP_041557606.1">
    <property type="nucleotide sequence ID" value="XM_041705086.1"/>
</dbReference>
<keyword evidence="11" id="KW-1185">Reference proteome</keyword>